<dbReference type="Proteomes" id="UP001056384">
    <property type="component" value="Chromosome 4"/>
</dbReference>
<feature type="signal peptide" evidence="2">
    <location>
        <begin position="1"/>
        <end position="18"/>
    </location>
</feature>
<feature type="region of interest" description="Disordered" evidence="1">
    <location>
        <begin position="309"/>
        <end position="375"/>
    </location>
</feature>
<feature type="compositionally biased region" description="Low complexity" evidence="1">
    <location>
        <begin position="358"/>
        <end position="367"/>
    </location>
</feature>
<reference evidence="3" key="1">
    <citation type="submission" date="2022-06" db="EMBL/GenBank/DDBJ databases">
        <title>Complete genome sequences of two strains of the flax pathogen Septoria linicola.</title>
        <authorList>
            <person name="Lapalu N."/>
            <person name="Simon A."/>
            <person name="Demenou B."/>
            <person name="Paumier D."/>
            <person name="Guillot M.-P."/>
            <person name="Gout L."/>
            <person name="Valade R."/>
        </authorList>
    </citation>
    <scope>NUCLEOTIDE SEQUENCE</scope>
    <source>
        <strain evidence="3">SE15195</strain>
    </source>
</reference>
<name>A0A9Q9EKK7_9PEZI</name>
<feature type="compositionally biased region" description="Low complexity" evidence="1">
    <location>
        <begin position="174"/>
        <end position="192"/>
    </location>
</feature>
<evidence type="ECO:0000313" key="3">
    <source>
        <dbReference type="EMBL" id="USW52488.1"/>
    </source>
</evidence>
<feature type="compositionally biased region" description="Low complexity" evidence="1">
    <location>
        <begin position="143"/>
        <end position="160"/>
    </location>
</feature>
<keyword evidence="2" id="KW-0732">Signal</keyword>
<organism evidence="3 4">
    <name type="scientific">Septoria linicola</name>
    <dbReference type="NCBI Taxonomy" id="215465"/>
    <lineage>
        <taxon>Eukaryota</taxon>
        <taxon>Fungi</taxon>
        <taxon>Dikarya</taxon>
        <taxon>Ascomycota</taxon>
        <taxon>Pezizomycotina</taxon>
        <taxon>Dothideomycetes</taxon>
        <taxon>Dothideomycetidae</taxon>
        <taxon>Mycosphaerellales</taxon>
        <taxon>Mycosphaerellaceae</taxon>
        <taxon>Septoria</taxon>
    </lineage>
</organism>
<feature type="region of interest" description="Disordered" evidence="1">
    <location>
        <begin position="135"/>
        <end position="209"/>
    </location>
</feature>
<sequence>MTMLLYLLPFWQIMLARAEPVDIYNQHTTPGPRAAPSYETARPYSSESIPWAAGRSLSTYCRQGTLTAGSCYTRDNEESRSSTIYQPAAPTPESYLTTSTWYFNATGSTTNRASGTVPSLSSLISPILGTSPCSTEAALPPTSSGYASSSSITPAAPSTSEEGTDFNTGYPGPSASDIDTTSSSARSSRTQSPFTTEDSDETALPDRTTTFTATRTQYITRSYGTASTTWSHGLIYGSSGWFPPAYGHASATGYIPDRSRTTISPNPGGNSTVRAPFTSTTLYHTASSGHQETDPARPIGTVSSAERYTTRPQSGYAPIASGTPTFYDGDVPRYSNSSRLADPQTTALTVTESPVLSATRTQPTTRATTDRSQSWPYPSAYWAPTTAGYPSGPISPTNNPSSYTTFRTLTRIASPSSYATPDAYSDPSSDHEADPSWHTNFWYSLASMMRSFRGHKYEAPGYGEHGPNGKPASYHG</sequence>
<evidence type="ECO:0000256" key="1">
    <source>
        <dbReference type="SAM" id="MobiDB-lite"/>
    </source>
</evidence>
<feature type="compositionally biased region" description="Polar residues" evidence="1">
    <location>
        <begin position="334"/>
        <end position="356"/>
    </location>
</feature>
<proteinExistence type="predicted"/>
<evidence type="ECO:0000313" key="4">
    <source>
        <dbReference type="Proteomes" id="UP001056384"/>
    </source>
</evidence>
<keyword evidence="4" id="KW-1185">Reference proteome</keyword>
<dbReference type="AlphaFoldDB" id="A0A9Q9EKK7"/>
<dbReference type="EMBL" id="CP099421">
    <property type="protein sequence ID" value="USW52488.1"/>
    <property type="molecule type" value="Genomic_DNA"/>
</dbReference>
<evidence type="ECO:0000256" key="2">
    <source>
        <dbReference type="SAM" id="SignalP"/>
    </source>
</evidence>
<protein>
    <submittedName>
        <fullName evidence="3">Uncharacterized protein</fullName>
    </submittedName>
</protein>
<accession>A0A9Q9EKK7</accession>
<gene>
    <name evidence="3" type="ORF">Slin15195_G058070</name>
</gene>
<feature type="chain" id="PRO_5040123689" evidence="2">
    <location>
        <begin position="19"/>
        <end position="476"/>
    </location>
</feature>